<feature type="region of interest" description="Disordered" evidence="8">
    <location>
        <begin position="569"/>
        <end position="625"/>
    </location>
</feature>
<feature type="compositionally biased region" description="Basic and acidic residues" evidence="8">
    <location>
        <begin position="397"/>
        <end position="406"/>
    </location>
</feature>
<dbReference type="OrthoDB" id="10265971at2759"/>
<evidence type="ECO:0000256" key="3">
    <source>
        <dbReference type="ARBA" id="ARBA00022741"/>
    </source>
</evidence>
<organism evidence="9 10">
    <name type="scientific">Agrocybe chaxingu</name>
    <dbReference type="NCBI Taxonomy" id="84603"/>
    <lineage>
        <taxon>Eukaryota</taxon>
        <taxon>Fungi</taxon>
        <taxon>Dikarya</taxon>
        <taxon>Basidiomycota</taxon>
        <taxon>Agaricomycotina</taxon>
        <taxon>Agaricomycetes</taxon>
        <taxon>Agaricomycetidae</taxon>
        <taxon>Agaricales</taxon>
        <taxon>Agaricineae</taxon>
        <taxon>Strophariaceae</taxon>
        <taxon>Agrocybe</taxon>
    </lineage>
</organism>
<evidence type="ECO:0000313" key="9">
    <source>
        <dbReference type="EMBL" id="KAJ3513531.1"/>
    </source>
</evidence>
<keyword evidence="3" id="KW-0547">Nucleotide-binding</keyword>
<keyword evidence="10" id="KW-1185">Reference proteome</keyword>
<dbReference type="GO" id="GO:0005524">
    <property type="term" value="F:ATP binding"/>
    <property type="evidence" value="ECO:0007669"/>
    <property type="project" value="UniProtKB-KW"/>
</dbReference>
<dbReference type="Gene3D" id="3.40.50.300">
    <property type="entry name" value="P-loop containing nucleotide triphosphate hydrolases"/>
    <property type="match status" value="1"/>
</dbReference>
<keyword evidence="7" id="KW-0131">Cell cycle</keyword>
<protein>
    <submittedName>
        <fullName evidence="9">Uncharacterized protein</fullName>
    </submittedName>
</protein>
<dbReference type="PANTHER" id="PTHR12172:SF0">
    <property type="entry name" value="CELL CYCLE CHECKPOINT PROTEIN RAD17"/>
    <property type="match status" value="1"/>
</dbReference>
<dbReference type="GO" id="GO:0005634">
    <property type="term" value="C:nucleus"/>
    <property type="evidence" value="ECO:0007669"/>
    <property type="project" value="UniProtKB-SubCell"/>
</dbReference>
<evidence type="ECO:0000313" key="10">
    <source>
        <dbReference type="Proteomes" id="UP001148786"/>
    </source>
</evidence>
<dbReference type="PANTHER" id="PTHR12172">
    <property type="entry name" value="CELL CYCLE CHECKPOINT PROTEIN RAD17"/>
    <property type="match status" value="1"/>
</dbReference>
<gene>
    <name evidence="9" type="ORF">NLJ89_g2894</name>
</gene>
<name>A0A9W8K5Q6_9AGAR</name>
<feature type="region of interest" description="Disordered" evidence="8">
    <location>
        <begin position="1"/>
        <end position="28"/>
    </location>
</feature>
<dbReference type="GO" id="GO:0003689">
    <property type="term" value="F:DNA clamp loader activity"/>
    <property type="evidence" value="ECO:0007669"/>
    <property type="project" value="TreeGrafter"/>
</dbReference>
<dbReference type="GO" id="GO:0003682">
    <property type="term" value="F:chromatin binding"/>
    <property type="evidence" value="ECO:0007669"/>
    <property type="project" value="TreeGrafter"/>
</dbReference>
<feature type="compositionally biased region" description="Low complexity" evidence="8">
    <location>
        <begin position="1"/>
        <end position="21"/>
    </location>
</feature>
<dbReference type="EMBL" id="JANKHO010000193">
    <property type="protein sequence ID" value="KAJ3513531.1"/>
    <property type="molecule type" value="Genomic_DNA"/>
</dbReference>
<comment type="subcellular location">
    <subcellularLocation>
        <location evidence="1">Nucleus</location>
    </subcellularLocation>
</comment>
<evidence type="ECO:0000256" key="2">
    <source>
        <dbReference type="ARBA" id="ARBA00006168"/>
    </source>
</evidence>
<evidence type="ECO:0000256" key="4">
    <source>
        <dbReference type="ARBA" id="ARBA00022763"/>
    </source>
</evidence>
<evidence type="ECO:0000256" key="6">
    <source>
        <dbReference type="ARBA" id="ARBA00023242"/>
    </source>
</evidence>
<feature type="region of interest" description="Disordered" evidence="8">
    <location>
        <begin position="384"/>
        <end position="406"/>
    </location>
</feature>
<dbReference type="AlphaFoldDB" id="A0A9W8K5Q6"/>
<evidence type="ECO:0000256" key="5">
    <source>
        <dbReference type="ARBA" id="ARBA00022840"/>
    </source>
</evidence>
<sequence length="625" mass="69671">MAPKPSQKSQSQTQSSQQKPKASTRKKKTVTLEKKWPFVFSTHEIEEVRPTYRYASLWVDKYEPKIEAELAVHVRKVNDVRTWLNEAFGGGPSGRLSKYRRILTLTGPAGAGKTSTIRVLAREMEFEILEWRSSIGNSTTTSFDAPNTSTWSEQDSNMDYESLFAKFEAFLTRASSCQNVFASSSKSAVGATKRRVILLEDLPNILHQKTQAQLHEALNALVASPPSNPPVPVVIVISDAGMRGEAGDERLADGLGWGREKNQVVDVRTVLPKDLLGGPYVTEIGFNPIAPTLLRKALQAMLSTHFTSNSAANSVSPSKEVLDAIIESANGDIRSAIMALQFACIVEISGKKKKGKTMVVEAITRREQTLALFHLLGKVLYNKRKGDPPNSSATAKDLQKERDLDTSLKDLPKLPPHLIEHERRTSRVDVNMLYSDSPIDSSLFSLYIHQNYPQFCNEVDERWRSIARRSQKYFKPEFFGYLQKEKDAWEGVRATRDWVMENEFSGVDSGWRAGGWSKNEILLEFGGVLKAQDMLSIRSSQSSQMQRTRPPPIHRAFSRMELARGGTSGFSARQLNEGDVGDDGLGDPDILENDGADLVVFSPKPANEKEQAGGWLESDDIEDFD</sequence>
<comment type="caution">
    <text evidence="9">The sequence shown here is derived from an EMBL/GenBank/DDBJ whole genome shotgun (WGS) entry which is preliminary data.</text>
</comment>
<keyword evidence="6" id="KW-0539">Nucleus</keyword>
<dbReference type="SUPFAM" id="SSF52540">
    <property type="entry name" value="P-loop containing nucleoside triphosphate hydrolases"/>
    <property type="match status" value="1"/>
</dbReference>
<reference evidence="9" key="1">
    <citation type="submission" date="2022-07" db="EMBL/GenBank/DDBJ databases">
        <title>Genome Sequence of Agrocybe chaxingu.</title>
        <authorList>
            <person name="Buettner E."/>
        </authorList>
    </citation>
    <scope>NUCLEOTIDE SEQUENCE</scope>
    <source>
        <strain evidence="9">MP-N11</strain>
    </source>
</reference>
<dbReference type="Proteomes" id="UP001148786">
    <property type="component" value="Unassembled WGS sequence"/>
</dbReference>
<dbReference type="Gene3D" id="1.10.8.60">
    <property type="match status" value="1"/>
</dbReference>
<dbReference type="Pfam" id="PF03215">
    <property type="entry name" value="Rad17"/>
    <property type="match status" value="1"/>
</dbReference>
<feature type="compositionally biased region" description="Acidic residues" evidence="8">
    <location>
        <begin position="579"/>
        <end position="595"/>
    </location>
</feature>
<keyword evidence="5" id="KW-0067">ATP-binding</keyword>
<dbReference type="GO" id="GO:0000077">
    <property type="term" value="P:DNA damage checkpoint signaling"/>
    <property type="evidence" value="ECO:0007669"/>
    <property type="project" value="TreeGrafter"/>
</dbReference>
<dbReference type="GO" id="GO:0033314">
    <property type="term" value="P:mitotic DNA replication checkpoint signaling"/>
    <property type="evidence" value="ECO:0007669"/>
    <property type="project" value="TreeGrafter"/>
</dbReference>
<proteinExistence type="inferred from homology"/>
<evidence type="ECO:0000256" key="7">
    <source>
        <dbReference type="ARBA" id="ARBA00023306"/>
    </source>
</evidence>
<evidence type="ECO:0000256" key="8">
    <source>
        <dbReference type="SAM" id="MobiDB-lite"/>
    </source>
</evidence>
<comment type="similarity">
    <text evidence="2">Belongs to the rad17/RAD24 family.</text>
</comment>
<dbReference type="InterPro" id="IPR027417">
    <property type="entry name" value="P-loop_NTPase"/>
</dbReference>
<accession>A0A9W8K5Q6</accession>
<dbReference type="InterPro" id="IPR004582">
    <property type="entry name" value="Checkpoint_prot_Rad17_Rad24"/>
</dbReference>
<dbReference type="GO" id="GO:0006281">
    <property type="term" value="P:DNA repair"/>
    <property type="evidence" value="ECO:0007669"/>
    <property type="project" value="InterPro"/>
</dbReference>
<evidence type="ECO:0000256" key="1">
    <source>
        <dbReference type="ARBA" id="ARBA00004123"/>
    </source>
</evidence>
<keyword evidence="4" id="KW-0227">DNA damage</keyword>